<organism evidence="2">
    <name type="scientific">Arabidopsis lyrata subsp. lyrata</name>
    <name type="common">Lyre-leaved rock-cress</name>
    <dbReference type="NCBI Taxonomy" id="81972"/>
    <lineage>
        <taxon>Eukaryota</taxon>
        <taxon>Viridiplantae</taxon>
        <taxon>Streptophyta</taxon>
        <taxon>Embryophyta</taxon>
        <taxon>Tracheophyta</taxon>
        <taxon>Spermatophyta</taxon>
        <taxon>Magnoliopsida</taxon>
        <taxon>eudicotyledons</taxon>
        <taxon>Gunneridae</taxon>
        <taxon>Pentapetalae</taxon>
        <taxon>rosids</taxon>
        <taxon>malvids</taxon>
        <taxon>Brassicales</taxon>
        <taxon>Brassicaceae</taxon>
        <taxon>Camelineae</taxon>
        <taxon>Arabidopsis</taxon>
    </lineage>
</organism>
<dbReference type="Gramene" id="Al_scaffold_0004_252">
    <property type="protein sequence ID" value="Al_scaffold_0004_252"/>
    <property type="gene ID" value="Al_scaffold_0004_252"/>
</dbReference>
<accession>D7LEM5</accession>
<proteinExistence type="predicted"/>
<name>D7LEM5_ARALL</name>
<dbReference type="AlphaFoldDB" id="D7LEM5"/>
<evidence type="ECO:0000313" key="2">
    <source>
        <dbReference type="Proteomes" id="UP000008694"/>
    </source>
</evidence>
<protein>
    <submittedName>
        <fullName evidence="1">Predicted protein</fullName>
    </submittedName>
</protein>
<dbReference type="Proteomes" id="UP000008694">
    <property type="component" value="Unassembled WGS sequence"/>
</dbReference>
<dbReference type="HOGENOM" id="CLU_2457845_0_0_1"/>
<dbReference type="EMBL" id="GL348716">
    <property type="protein sequence ID" value="EFH56733.1"/>
    <property type="molecule type" value="Genomic_DNA"/>
</dbReference>
<evidence type="ECO:0000313" key="1">
    <source>
        <dbReference type="EMBL" id="EFH56733.1"/>
    </source>
</evidence>
<gene>
    <name evidence="1" type="ORF">ARALYDRAFT_667533</name>
</gene>
<sequence>MRNTMRGRKDRHERITKVFKAAYSRSRRREKRRTAKKLASPVCSICMQKLDNSKGPDQYQTKVDDIQVGMLCTWLAIAKQLQSISKRQN</sequence>
<reference evidence="2" key="1">
    <citation type="journal article" date="2011" name="Nat. Genet.">
        <title>The Arabidopsis lyrata genome sequence and the basis of rapid genome size change.</title>
        <authorList>
            <person name="Hu T.T."/>
            <person name="Pattyn P."/>
            <person name="Bakker E.G."/>
            <person name="Cao J."/>
            <person name="Cheng J.-F."/>
            <person name="Clark R.M."/>
            <person name="Fahlgren N."/>
            <person name="Fawcett J.A."/>
            <person name="Grimwood J."/>
            <person name="Gundlach H."/>
            <person name="Haberer G."/>
            <person name="Hollister J.D."/>
            <person name="Ossowski S."/>
            <person name="Ottilar R.P."/>
            <person name="Salamov A.A."/>
            <person name="Schneeberger K."/>
            <person name="Spannagl M."/>
            <person name="Wang X."/>
            <person name="Yang L."/>
            <person name="Nasrallah M.E."/>
            <person name="Bergelson J."/>
            <person name="Carrington J.C."/>
            <person name="Gaut B.S."/>
            <person name="Schmutz J."/>
            <person name="Mayer K.F.X."/>
            <person name="Van de Peer Y."/>
            <person name="Grigoriev I.V."/>
            <person name="Nordborg M."/>
            <person name="Weigel D."/>
            <person name="Guo Y.-L."/>
        </authorList>
    </citation>
    <scope>NUCLEOTIDE SEQUENCE [LARGE SCALE GENOMIC DNA]</scope>
    <source>
        <strain evidence="2">cv. MN47</strain>
    </source>
</reference>
<keyword evidence="2" id="KW-1185">Reference proteome</keyword>